<reference evidence="10" key="2">
    <citation type="journal article" date="2021" name="PeerJ">
        <title>Extensive microbial diversity within the chicken gut microbiome revealed by metagenomics and culture.</title>
        <authorList>
            <person name="Gilroy R."/>
            <person name="Ravi A."/>
            <person name="Getino M."/>
            <person name="Pursley I."/>
            <person name="Horton D.L."/>
            <person name="Alikhan N.F."/>
            <person name="Baker D."/>
            <person name="Gharbi K."/>
            <person name="Hall N."/>
            <person name="Watson M."/>
            <person name="Adriaenssens E.M."/>
            <person name="Foster-Nyarko E."/>
            <person name="Jarju S."/>
            <person name="Secka A."/>
            <person name="Antonio M."/>
            <person name="Oren A."/>
            <person name="Chaudhuri R.R."/>
            <person name="La Ragione R."/>
            <person name="Hildebrand F."/>
            <person name="Pallen M.J."/>
        </authorList>
    </citation>
    <scope>NUCLEOTIDE SEQUENCE</scope>
    <source>
        <strain evidence="10">CHK195-11698</strain>
    </source>
</reference>
<evidence type="ECO:0000256" key="4">
    <source>
        <dbReference type="ARBA" id="ARBA00022603"/>
    </source>
</evidence>
<feature type="domain" description="PUA" evidence="9">
    <location>
        <begin position="6"/>
        <end position="91"/>
    </location>
</feature>
<dbReference type="InterPro" id="IPR015947">
    <property type="entry name" value="PUA-like_sf"/>
</dbReference>
<dbReference type="InterPro" id="IPR002478">
    <property type="entry name" value="PUA"/>
</dbReference>
<dbReference type="InterPro" id="IPR041532">
    <property type="entry name" value="RlmI-like_PUA"/>
</dbReference>
<evidence type="ECO:0000256" key="7">
    <source>
        <dbReference type="ARBA" id="ARBA00022884"/>
    </source>
</evidence>
<evidence type="ECO:0000256" key="3">
    <source>
        <dbReference type="ARBA" id="ARBA00022552"/>
    </source>
</evidence>
<accession>A0A9D1L1T9</accession>
<name>A0A9D1L1T9_9FIRM</name>
<dbReference type="Pfam" id="PF17785">
    <property type="entry name" value="PUA_3"/>
    <property type="match status" value="1"/>
</dbReference>
<dbReference type="CDD" id="cd21153">
    <property type="entry name" value="PUA_RlmI"/>
    <property type="match status" value="1"/>
</dbReference>
<keyword evidence="5" id="KW-0808">Transferase</keyword>
<comment type="similarity">
    <text evidence="8">Belongs to the methyltransferase superfamily. RlmI family.</text>
</comment>
<dbReference type="CDD" id="cd11572">
    <property type="entry name" value="RlmI_M_like"/>
    <property type="match status" value="1"/>
</dbReference>
<organism evidence="10 11">
    <name type="scientific">Candidatus Fimiplasma intestinipullorum</name>
    <dbReference type="NCBI Taxonomy" id="2840825"/>
    <lineage>
        <taxon>Bacteria</taxon>
        <taxon>Bacillati</taxon>
        <taxon>Bacillota</taxon>
        <taxon>Clostridia</taxon>
        <taxon>Eubacteriales</taxon>
        <taxon>Candidatus Fimiplasma</taxon>
    </lineage>
</organism>
<evidence type="ECO:0000256" key="5">
    <source>
        <dbReference type="ARBA" id="ARBA00022679"/>
    </source>
</evidence>
<dbReference type="PANTHER" id="PTHR42873:SF1">
    <property type="entry name" value="S-ADENOSYLMETHIONINE-DEPENDENT METHYLTRANSFERASE DOMAIN-CONTAINING PROTEIN"/>
    <property type="match status" value="1"/>
</dbReference>
<proteinExistence type="inferred from homology"/>
<dbReference type="GO" id="GO:0008168">
    <property type="term" value="F:methyltransferase activity"/>
    <property type="evidence" value="ECO:0007669"/>
    <property type="project" value="UniProtKB-KW"/>
</dbReference>
<reference evidence="10" key="1">
    <citation type="submission" date="2020-10" db="EMBL/GenBank/DDBJ databases">
        <authorList>
            <person name="Gilroy R."/>
        </authorList>
    </citation>
    <scope>NUCLEOTIDE SEQUENCE</scope>
    <source>
        <strain evidence="10">CHK195-11698</strain>
    </source>
</reference>
<dbReference type="Pfam" id="PF10672">
    <property type="entry name" value="Methyltrans_SAM"/>
    <property type="match status" value="1"/>
</dbReference>
<keyword evidence="6" id="KW-0949">S-adenosyl-L-methionine</keyword>
<dbReference type="Gene3D" id="3.30.750.80">
    <property type="entry name" value="RNA methyltransferase domain (HRMD) like"/>
    <property type="match status" value="1"/>
</dbReference>
<keyword evidence="3" id="KW-0698">rRNA processing</keyword>
<dbReference type="Gene3D" id="2.30.130.10">
    <property type="entry name" value="PUA domain"/>
    <property type="match status" value="1"/>
</dbReference>
<dbReference type="Gene3D" id="3.40.50.150">
    <property type="entry name" value="Vaccinia Virus protein VP39"/>
    <property type="match status" value="1"/>
</dbReference>
<evidence type="ECO:0000313" key="11">
    <source>
        <dbReference type="Proteomes" id="UP000824175"/>
    </source>
</evidence>
<evidence type="ECO:0000256" key="8">
    <source>
        <dbReference type="ARBA" id="ARBA00038091"/>
    </source>
</evidence>
<dbReference type="SUPFAM" id="SSF88697">
    <property type="entry name" value="PUA domain-like"/>
    <property type="match status" value="1"/>
</dbReference>
<evidence type="ECO:0000256" key="6">
    <source>
        <dbReference type="ARBA" id="ARBA00022691"/>
    </source>
</evidence>
<dbReference type="InterPro" id="IPR036974">
    <property type="entry name" value="PUA_sf"/>
</dbReference>
<evidence type="ECO:0000259" key="9">
    <source>
        <dbReference type="SMART" id="SM00359"/>
    </source>
</evidence>
<gene>
    <name evidence="10" type="ORF">IAD15_10465</name>
</gene>
<evidence type="ECO:0000256" key="2">
    <source>
        <dbReference type="ARBA" id="ARBA00022490"/>
    </source>
</evidence>
<dbReference type="AlphaFoldDB" id="A0A9D1L1T9"/>
<dbReference type="SUPFAM" id="SSF53335">
    <property type="entry name" value="S-adenosyl-L-methionine-dependent methyltransferases"/>
    <property type="match status" value="1"/>
</dbReference>
<dbReference type="InterPro" id="IPR029063">
    <property type="entry name" value="SAM-dependent_MTases_sf"/>
</dbReference>
<keyword evidence="7" id="KW-0694">RNA-binding</keyword>
<dbReference type="EMBL" id="DVMJ01000091">
    <property type="protein sequence ID" value="HIU14471.1"/>
    <property type="molecule type" value="Genomic_DNA"/>
</dbReference>
<dbReference type="GO" id="GO:0005737">
    <property type="term" value="C:cytoplasm"/>
    <property type="evidence" value="ECO:0007669"/>
    <property type="project" value="UniProtKB-SubCell"/>
</dbReference>
<dbReference type="PROSITE" id="PS50890">
    <property type="entry name" value="PUA"/>
    <property type="match status" value="1"/>
</dbReference>
<dbReference type="SMART" id="SM00359">
    <property type="entry name" value="PUA"/>
    <property type="match status" value="1"/>
</dbReference>
<dbReference type="GO" id="GO:0006364">
    <property type="term" value="P:rRNA processing"/>
    <property type="evidence" value="ECO:0007669"/>
    <property type="project" value="UniProtKB-KW"/>
</dbReference>
<dbReference type="CDD" id="cd02440">
    <property type="entry name" value="AdoMet_MTases"/>
    <property type="match status" value="1"/>
</dbReference>
<protein>
    <submittedName>
        <fullName evidence="10">Class I SAM-dependent rRNA methyltransferase</fullName>
    </submittedName>
</protein>
<dbReference type="GO" id="GO:0032259">
    <property type="term" value="P:methylation"/>
    <property type="evidence" value="ECO:0007669"/>
    <property type="project" value="UniProtKB-KW"/>
</dbReference>
<dbReference type="InterPro" id="IPR019614">
    <property type="entry name" value="SAM-dep_methyl-trfase"/>
</dbReference>
<dbReference type="GO" id="GO:0003723">
    <property type="term" value="F:RNA binding"/>
    <property type="evidence" value="ECO:0007669"/>
    <property type="project" value="UniProtKB-KW"/>
</dbReference>
<comment type="subcellular location">
    <subcellularLocation>
        <location evidence="1">Cytoplasm</location>
    </subcellularLocation>
</comment>
<evidence type="ECO:0000256" key="1">
    <source>
        <dbReference type="ARBA" id="ARBA00004496"/>
    </source>
</evidence>
<keyword evidence="4 10" id="KW-0489">Methyltransferase</keyword>
<keyword evidence="2" id="KW-0963">Cytoplasm</keyword>
<evidence type="ECO:0000313" key="10">
    <source>
        <dbReference type="EMBL" id="HIU14471.1"/>
    </source>
</evidence>
<comment type="caution">
    <text evidence="10">The sequence shown here is derived from an EMBL/GenBank/DDBJ whole genome shotgun (WGS) entry which is preliminary data.</text>
</comment>
<dbReference type="PANTHER" id="PTHR42873">
    <property type="entry name" value="RIBOSOMAL RNA LARGE SUBUNIT METHYLTRANSFERASE"/>
    <property type="match status" value="1"/>
</dbReference>
<dbReference type="Proteomes" id="UP000824175">
    <property type="component" value="Unassembled WGS sequence"/>
</dbReference>
<sequence length="400" mass="46057">MKRKYPKIIITDEGVPFLKHGQMWMYQNNIAHLDDEIENGAPIDIYTREQEYLGTGFLSKNSHITVRILSKDPAEKLDRTFFAQRLKAALDYRFTVEKDNLDNCRLVYGEADLLPGLIVDRYNDVLVTQISSYGLEIRKDMLYQLLIDLLKQNGITINGIYERNDIQARAKEGLEMSKGFWKKAKLPTKTMINENGLKLMVDFENGQKTGYFLDQKSNRYLLRQMAHGKTVLDCFSHTGGFALNAALGKAKWVTAVDVSQTALDQALENAKLNHLEDKMDFVQADVFDYLDTLQPNQYDIIVLDPPAFTKSRRTINNAYHGYKNINMKAMKVLRHGGYLVTCSCSRFMETANFEKMLREASQEAGVLLKQVSVTQQNHDHPILWNMEETSYLKFYIFQVI</sequence>